<feature type="domain" description="PAC" evidence="4">
    <location>
        <begin position="249"/>
        <end position="300"/>
    </location>
</feature>
<dbReference type="SMART" id="SM00065">
    <property type="entry name" value="GAF"/>
    <property type="match status" value="1"/>
</dbReference>
<dbReference type="PROSITE" id="PS50113">
    <property type="entry name" value="PAC"/>
    <property type="match status" value="2"/>
</dbReference>
<dbReference type="InterPro" id="IPR001610">
    <property type="entry name" value="PAC"/>
</dbReference>
<dbReference type="Pfam" id="PF00990">
    <property type="entry name" value="GGDEF"/>
    <property type="match status" value="1"/>
</dbReference>
<gene>
    <name evidence="7" type="ORF">P255_01480</name>
</gene>
<dbReference type="EMBL" id="AYEU01000006">
    <property type="protein sequence ID" value="ESK50980.1"/>
    <property type="molecule type" value="Genomic_DNA"/>
</dbReference>
<dbReference type="Gene3D" id="3.30.450.40">
    <property type="match status" value="1"/>
</dbReference>
<proteinExistence type="predicted"/>
<dbReference type="EC" id="3.1.4.52" evidence="1"/>
<feature type="domain" description="PAC" evidence="4">
    <location>
        <begin position="370"/>
        <end position="424"/>
    </location>
</feature>
<dbReference type="SUPFAM" id="SSF55785">
    <property type="entry name" value="PYP-like sensor domain (PAS domain)"/>
    <property type="match status" value="2"/>
</dbReference>
<evidence type="ECO:0000313" key="8">
    <source>
        <dbReference type="Proteomes" id="UP000018418"/>
    </source>
</evidence>
<dbReference type="InterPro" id="IPR029787">
    <property type="entry name" value="Nucleotide_cyclase"/>
</dbReference>
<dbReference type="PANTHER" id="PTHR44757">
    <property type="entry name" value="DIGUANYLATE CYCLASE DGCP"/>
    <property type="match status" value="1"/>
</dbReference>
<dbReference type="RefSeq" id="WP_004900880.1">
    <property type="nucleotide sequence ID" value="NZ_BBTI01000020.1"/>
</dbReference>
<dbReference type="NCBIfam" id="TIGR00254">
    <property type="entry name" value="GGDEF"/>
    <property type="match status" value="1"/>
</dbReference>
<feature type="domain" description="GGDEF" evidence="6">
    <location>
        <begin position="455"/>
        <end position="588"/>
    </location>
</feature>
<dbReference type="SMART" id="SM00086">
    <property type="entry name" value="PAC"/>
    <property type="match status" value="2"/>
</dbReference>
<reference evidence="7 8" key="1">
    <citation type="submission" date="2013-10" db="EMBL/GenBank/DDBJ databases">
        <title>The Genome Sequence of Acinetobacter brisouii CIP 110357.</title>
        <authorList>
            <consortium name="The Broad Institute Genomics Platform"/>
            <consortium name="The Broad Institute Genome Sequencing Center for Infectious Disease"/>
            <person name="Cerqueira G."/>
            <person name="Feldgarden M."/>
            <person name="Courvalin P."/>
            <person name="Grillot-Courvalin C."/>
            <person name="Clermont D."/>
            <person name="Rocha E."/>
            <person name="Yoon E.-J."/>
            <person name="Nemec A."/>
            <person name="Young S.K."/>
            <person name="Zeng Q."/>
            <person name="Gargeya S."/>
            <person name="Fitzgerald M."/>
            <person name="Abouelleil A."/>
            <person name="Alvarado L."/>
            <person name="Berlin A.M."/>
            <person name="Chapman S.B."/>
            <person name="Gainer-Dewar J."/>
            <person name="Goldberg J."/>
            <person name="Gnerre S."/>
            <person name="Griggs A."/>
            <person name="Gujja S."/>
            <person name="Hansen M."/>
            <person name="Howarth C."/>
            <person name="Imamovic A."/>
            <person name="Ireland A."/>
            <person name="Larimer J."/>
            <person name="McCowan C."/>
            <person name="Murphy C."/>
            <person name="Pearson M."/>
            <person name="Poon T.W."/>
            <person name="Priest M."/>
            <person name="Roberts A."/>
            <person name="Saif S."/>
            <person name="Shea T."/>
            <person name="Sykes S."/>
            <person name="Wortman J."/>
            <person name="Nusbaum C."/>
            <person name="Birren B."/>
        </authorList>
    </citation>
    <scope>NUCLEOTIDE SEQUENCE [LARGE SCALE GENOMIC DNA]</scope>
    <source>
        <strain evidence="7 8">CIP 110357</strain>
    </source>
</reference>
<dbReference type="InterPro" id="IPR003018">
    <property type="entry name" value="GAF"/>
</dbReference>
<dbReference type="InterPro" id="IPR012226">
    <property type="entry name" value="Diguanyl_cyclase/Pdiesterase"/>
</dbReference>
<dbReference type="PATRIC" id="fig|1341683.3.peg.1466"/>
<feature type="domain" description="EAL" evidence="5">
    <location>
        <begin position="598"/>
        <end position="846"/>
    </location>
</feature>
<dbReference type="PANTHER" id="PTHR44757:SF4">
    <property type="entry name" value="DIGUANYLATE CYCLASE DGCE-RELATED"/>
    <property type="match status" value="1"/>
</dbReference>
<dbReference type="InterPro" id="IPR000700">
    <property type="entry name" value="PAS-assoc_C"/>
</dbReference>
<dbReference type="STRING" id="396323.VH98_10345"/>
<evidence type="ECO:0000256" key="2">
    <source>
        <dbReference type="ARBA" id="ARBA00022636"/>
    </source>
</evidence>
<dbReference type="FunFam" id="3.20.20.450:FF:000001">
    <property type="entry name" value="Cyclic di-GMP phosphodiesterase yahA"/>
    <property type="match status" value="1"/>
</dbReference>
<dbReference type="CDD" id="cd01948">
    <property type="entry name" value="EAL"/>
    <property type="match status" value="1"/>
</dbReference>
<dbReference type="SMART" id="SM00052">
    <property type="entry name" value="EAL"/>
    <property type="match status" value="1"/>
</dbReference>
<dbReference type="InterPro" id="IPR000014">
    <property type="entry name" value="PAS"/>
</dbReference>
<dbReference type="PROSITE" id="PS50887">
    <property type="entry name" value="GGDEF"/>
    <property type="match status" value="1"/>
</dbReference>
<dbReference type="CDD" id="cd01949">
    <property type="entry name" value="GGDEF"/>
    <property type="match status" value="1"/>
</dbReference>
<dbReference type="SUPFAM" id="SSF141868">
    <property type="entry name" value="EAL domain-like"/>
    <property type="match status" value="1"/>
</dbReference>
<feature type="domain" description="PAS" evidence="3">
    <location>
        <begin position="177"/>
        <end position="247"/>
    </location>
</feature>
<keyword evidence="8" id="KW-1185">Reference proteome</keyword>
<dbReference type="NCBIfam" id="TIGR00229">
    <property type="entry name" value="sensory_box"/>
    <property type="match status" value="2"/>
</dbReference>
<evidence type="ECO:0000256" key="1">
    <source>
        <dbReference type="ARBA" id="ARBA00012282"/>
    </source>
</evidence>
<dbReference type="InterPro" id="IPR000160">
    <property type="entry name" value="GGDEF_dom"/>
</dbReference>
<dbReference type="Proteomes" id="UP000018418">
    <property type="component" value="Unassembled WGS sequence"/>
</dbReference>
<dbReference type="PROSITE" id="PS50112">
    <property type="entry name" value="PAS"/>
    <property type="match status" value="2"/>
</dbReference>
<feature type="domain" description="PAS" evidence="3">
    <location>
        <begin position="297"/>
        <end position="369"/>
    </location>
</feature>
<dbReference type="GO" id="GO:0071111">
    <property type="term" value="F:cyclic-guanylate-specific phosphodiesterase activity"/>
    <property type="evidence" value="ECO:0007669"/>
    <property type="project" value="UniProtKB-EC"/>
</dbReference>
<dbReference type="Pfam" id="PF13426">
    <property type="entry name" value="PAS_9"/>
    <property type="match status" value="2"/>
</dbReference>
<dbReference type="Pfam" id="PF00563">
    <property type="entry name" value="EAL"/>
    <property type="match status" value="1"/>
</dbReference>
<evidence type="ECO:0000259" key="4">
    <source>
        <dbReference type="PROSITE" id="PS50113"/>
    </source>
</evidence>
<sequence length="846" mass="97135">MASQFISKDNSHIFQLISQGDNLRIVLEAITAWLESQIQDAIVSIMLYDKSNGVLNLVCGHEHFSPEYLEMLKEFPVQAQSGACGTAAFHKDLVISENLITDPKWKALRDILLTEKLTSCWSMPVISTDGDLYGTFATYYRTVRKPSNIEINLLERAAHLVSLAIDIDREREQKLLINEKYSSFFKYQPDAVFEVNLEGYIVSANVAFEKITGFLGNEIKGQYYFNFVPETSLETVKTAFEHSLKGESQHYELQAYHASGELLWLEITNLPIKHNKRIVGILVIAKDITAKNRYQERIRLLERAIQNSTHGVVIAHADADMPIVYVNAAFLAMTGYTESEIVGRNWRFLKGPDTDANTLKKIKNALITKTQLQVKIKNYRKDGSWFWNQLTLAPILDDLGHCTHFLGIQQDVTKEWVNEEYIEYQKTHDYLTGLFNRRAFDEYLEKTLKNIQPLKDLYLLYIDLDDFSPLNETLGHIVGDKLLQAVATRMKNFIRDKDMLSRISGDEFAIILLDFKTPDHVAEFAERLLKNLSTPFQIDGHKIHITASIGIAKNCSQIYQGIHLIQHAILSMQEAKKQGRNTWSWYQEKYNDLPKIDYINLRLDLSEALEKSQLNVFYQPLVQPKTGEVASLEALIRWIHPEKGFIPPDVFIPLAERTGHIVSIGRWVLQQACHDIFKLNKNRERPLSVSVNISPLEFHRTNFLNDLEEILNVSQFPPQLLKLEVTEGMLITDVQKSIEILHAIRALGIKVSLDDFGTGYSSLSYLRRLPVDQIKLDKSFFENFPIDQQDTAIVKLIIEIAHQLNLEVVAEGIEIYEQVKFLTEYECDMIQGYFYSKPVPINQLKL</sequence>
<dbReference type="InterPro" id="IPR029016">
    <property type="entry name" value="GAF-like_dom_sf"/>
</dbReference>
<dbReference type="InterPro" id="IPR001633">
    <property type="entry name" value="EAL_dom"/>
</dbReference>
<keyword evidence="2" id="KW-0973">c-di-GMP</keyword>
<evidence type="ECO:0000259" key="5">
    <source>
        <dbReference type="PROSITE" id="PS50883"/>
    </source>
</evidence>
<dbReference type="HOGENOM" id="CLU_000445_70_34_6"/>
<dbReference type="SMART" id="SM00091">
    <property type="entry name" value="PAS"/>
    <property type="match status" value="2"/>
</dbReference>
<dbReference type="InterPro" id="IPR052155">
    <property type="entry name" value="Biofilm_reg_signaling"/>
</dbReference>
<dbReference type="Gene3D" id="3.20.20.450">
    <property type="entry name" value="EAL domain"/>
    <property type="match status" value="1"/>
</dbReference>
<name>V2UQP7_9GAMM</name>
<dbReference type="SUPFAM" id="SSF55073">
    <property type="entry name" value="Nucleotide cyclase"/>
    <property type="match status" value="1"/>
</dbReference>
<evidence type="ECO:0000313" key="7">
    <source>
        <dbReference type="EMBL" id="ESK50980.1"/>
    </source>
</evidence>
<dbReference type="PIRSF" id="PIRSF005925">
    <property type="entry name" value="Dos"/>
    <property type="match status" value="1"/>
</dbReference>
<dbReference type="SMART" id="SM00267">
    <property type="entry name" value="GGDEF"/>
    <property type="match status" value="1"/>
</dbReference>
<dbReference type="InterPro" id="IPR043128">
    <property type="entry name" value="Rev_trsase/Diguanyl_cyclase"/>
</dbReference>
<organism evidence="7 8">
    <name type="scientific">Acinetobacter brisouii CIP 110357</name>
    <dbReference type="NCBI Taxonomy" id="1341683"/>
    <lineage>
        <taxon>Bacteria</taxon>
        <taxon>Pseudomonadati</taxon>
        <taxon>Pseudomonadota</taxon>
        <taxon>Gammaproteobacteria</taxon>
        <taxon>Moraxellales</taxon>
        <taxon>Moraxellaceae</taxon>
        <taxon>Acinetobacter</taxon>
    </lineage>
</organism>
<dbReference type="InterPro" id="IPR035965">
    <property type="entry name" value="PAS-like_dom_sf"/>
</dbReference>
<evidence type="ECO:0000259" key="3">
    <source>
        <dbReference type="PROSITE" id="PS50112"/>
    </source>
</evidence>
<dbReference type="SUPFAM" id="SSF55781">
    <property type="entry name" value="GAF domain-like"/>
    <property type="match status" value="1"/>
</dbReference>
<dbReference type="InterPro" id="IPR035919">
    <property type="entry name" value="EAL_sf"/>
</dbReference>
<dbReference type="Gene3D" id="3.30.450.20">
    <property type="entry name" value="PAS domain"/>
    <property type="match status" value="2"/>
</dbReference>
<dbReference type="OrthoDB" id="9804951at2"/>
<comment type="caution">
    <text evidence="7">The sequence shown here is derived from an EMBL/GenBank/DDBJ whole genome shotgun (WGS) entry which is preliminary data.</text>
</comment>
<protein>
    <recommendedName>
        <fullName evidence="1">cyclic-guanylate-specific phosphodiesterase</fullName>
        <ecNumber evidence="1">3.1.4.52</ecNumber>
    </recommendedName>
</protein>
<dbReference type="Pfam" id="PF13185">
    <property type="entry name" value="GAF_2"/>
    <property type="match status" value="1"/>
</dbReference>
<accession>V2UQP7</accession>
<dbReference type="CDD" id="cd00130">
    <property type="entry name" value="PAS"/>
    <property type="match status" value="2"/>
</dbReference>
<dbReference type="AlphaFoldDB" id="V2UQP7"/>
<evidence type="ECO:0000259" key="6">
    <source>
        <dbReference type="PROSITE" id="PS50887"/>
    </source>
</evidence>
<dbReference type="Gene3D" id="3.30.70.270">
    <property type="match status" value="1"/>
</dbReference>
<dbReference type="PROSITE" id="PS50883">
    <property type="entry name" value="EAL"/>
    <property type="match status" value="1"/>
</dbReference>